<feature type="binding site" evidence="9">
    <location>
        <position position="228"/>
    </location>
    <ligand>
        <name>1-deoxy-D-xylulose 5-phosphate</name>
        <dbReference type="ChEBI" id="CHEBI:57792"/>
    </ligand>
</feature>
<feature type="binding site" evidence="9">
    <location>
        <position position="124"/>
    </location>
    <ligand>
        <name>NADPH</name>
        <dbReference type="ChEBI" id="CHEBI:57783"/>
    </ligand>
</feature>
<dbReference type="GO" id="GO:0051484">
    <property type="term" value="P:isopentenyl diphosphate biosynthetic process, methylerythritol 4-phosphate pathway involved in terpenoid biosynthetic process"/>
    <property type="evidence" value="ECO:0007669"/>
    <property type="project" value="UniProtKB-ARBA"/>
</dbReference>
<dbReference type="HAMAP" id="MF_00183">
    <property type="entry name" value="DXP_reductoisom"/>
    <property type="match status" value="1"/>
</dbReference>
<dbReference type="PANTHER" id="PTHR30525">
    <property type="entry name" value="1-DEOXY-D-XYLULOSE 5-PHOSPHATE REDUCTOISOMERASE"/>
    <property type="match status" value="1"/>
</dbReference>
<dbReference type="InterPro" id="IPR036169">
    <property type="entry name" value="DXPR_C_sf"/>
</dbReference>
<dbReference type="EC" id="1.1.1.267" evidence="9"/>
<comment type="function">
    <text evidence="9">Catalyzes the NADPH-dependent rearrangement and reduction of 1-deoxy-D-xylulose-5-phosphate (DXP) to 2-C-methyl-D-erythritol 4-phosphate (MEP).</text>
</comment>
<dbReference type="NCBIfam" id="TIGR00243">
    <property type="entry name" value="Dxr"/>
    <property type="match status" value="1"/>
</dbReference>
<evidence type="ECO:0000256" key="6">
    <source>
        <dbReference type="ARBA" id="ARBA00023211"/>
    </source>
</evidence>
<evidence type="ECO:0000313" key="13">
    <source>
        <dbReference type="EMBL" id="SNC71499.1"/>
    </source>
</evidence>
<feature type="binding site" evidence="9">
    <location>
        <position position="229"/>
    </location>
    <ligand>
        <name>1-deoxy-D-xylulose 5-phosphate</name>
        <dbReference type="ChEBI" id="CHEBI:57792"/>
    </ligand>
</feature>
<feature type="binding site" evidence="9">
    <location>
        <position position="216"/>
    </location>
    <ligand>
        <name>NADPH</name>
        <dbReference type="ChEBI" id="CHEBI:57783"/>
    </ligand>
</feature>
<gene>
    <name evidence="9" type="primary">dxr</name>
    <name evidence="13" type="ORF">SAMN06295916_1282</name>
</gene>
<evidence type="ECO:0000256" key="4">
    <source>
        <dbReference type="ARBA" id="ARBA00022857"/>
    </source>
</evidence>
<evidence type="ECO:0000256" key="5">
    <source>
        <dbReference type="ARBA" id="ARBA00023002"/>
    </source>
</evidence>
<feature type="binding site" evidence="9">
    <location>
        <position position="232"/>
    </location>
    <ligand>
        <name>1-deoxy-D-xylulose 5-phosphate</name>
        <dbReference type="ChEBI" id="CHEBI:57792"/>
    </ligand>
</feature>
<feature type="binding site" evidence="9">
    <location>
        <position position="151"/>
    </location>
    <ligand>
        <name>1-deoxy-D-xylulose 5-phosphate</name>
        <dbReference type="ChEBI" id="CHEBI:57792"/>
    </ligand>
</feature>
<reference evidence="13 14" key="1">
    <citation type="submission" date="2017-06" db="EMBL/GenBank/DDBJ databases">
        <authorList>
            <person name="Kim H.J."/>
            <person name="Triplett B.A."/>
        </authorList>
    </citation>
    <scope>NUCLEOTIDE SEQUENCE [LARGE SCALE GENOMIC DNA]</scope>
    <source>
        <strain evidence="13 14">MWH-VicM1</strain>
    </source>
</reference>
<dbReference type="InterPro" id="IPR013512">
    <property type="entry name" value="DXP_reductoisomerase_N"/>
</dbReference>
<comment type="similarity">
    <text evidence="2 9">Belongs to the DXR family.</text>
</comment>
<keyword evidence="4 9" id="KW-0521">NADP</keyword>
<feature type="binding site" evidence="9">
    <location>
        <position position="210"/>
    </location>
    <ligand>
        <name>1-deoxy-D-xylulose 5-phosphate</name>
        <dbReference type="ChEBI" id="CHEBI:57792"/>
    </ligand>
</feature>
<feature type="binding site" evidence="9">
    <location>
        <position position="232"/>
    </location>
    <ligand>
        <name>Mn(2+)</name>
        <dbReference type="ChEBI" id="CHEBI:29035"/>
    </ligand>
</feature>
<dbReference type="NCBIfam" id="NF009114">
    <property type="entry name" value="PRK12464.1"/>
    <property type="match status" value="1"/>
</dbReference>
<dbReference type="GO" id="GO:0070402">
    <property type="term" value="F:NADPH binding"/>
    <property type="evidence" value="ECO:0007669"/>
    <property type="project" value="InterPro"/>
</dbReference>
<feature type="binding site" evidence="9">
    <location>
        <position position="150"/>
    </location>
    <ligand>
        <name>Mn(2+)</name>
        <dbReference type="ChEBI" id="CHEBI:29035"/>
    </ligand>
</feature>
<evidence type="ECO:0000313" key="14">
    <source>
        <dbReference type="Proteomes" id="UP000197215"/>
    </source>
</evidence>
<protein>
    <recommendedName>
        <fullName evidence="9">1-deoxy-D-xylulose 5-phosphate reductoisomerase</fullName>
        <shortName evidence="9">DXP reductoisomerase</shortName>
        <ecNumber evidence="9">1.1.1.267</ecNumber>
    </recommendedName>
    <alternativeName>
        <fullName evidence="9">1-deoxyxylulose-5-phosphate reductoisomerase</fullName>
    </alternativeName>
    <alternativeName>
        <fullName evidence="9">2-C-methyl-D-erythritol 4-phosphate synthase</fullName>
    </alternativeName>
</protein>
<keyword evidence="9" id="KW-0460">Magnesium</keyword>
<name>A0A212TZV0_9BURK</name>
<dbReference type="RefSeq" id="WP_088813232.1">
    <property type="nucleotide sequence ID" value="NZ_FYEX01000002.1"/>
</dbReference>
<evidence type="ECO:0000259" key="10">
    <source>
        <dbReference type="Pfam" id="PF02670"/>
    </source>
</evidence>
<evidence type="ECO:0000256" key="1">
    <source>
        <dbReference type="ARBA" id="ARBA00005094"/>
    </source>
</evidence>
<feature type="binding site" evidence="9">
    <location>
        <position position="152"/>
    </location>
    <ligand>
        <name>1-deoxy-D-xylulose 5-phosphate</name>
        <dbReference type="ChEBI" id="CHEBI:57792"/>
    </ligand>
</feature>
<dbReference type="GO" id="GO:0030145">
    <property type="term" value="F:manganese ion binding"/>
    <property type="evidence" value="ECO:0007669"/>
    <property type="project" value="TreeGrafter"/>
</dbReference>
<dbReference type="EMBL" id="FYEX01000002">
    <property type="protein sequence ID" value="SNC71499.1"/>
    <property type="molecule type" value="Genomic_DNA"/>
</dbReference>
<dbReference type="InterPro" id="IPR003821">
    <property type="entry name" value="DXP_reductoisomerase"/>
</dbReference>
<feature type="domain" description="1-deoxy-D-xylulose 5-phosphate reductoisomerase N-terminal" evidence="10">
    <location>
        <begin position="4"/>
        <end position="132"/>
    </location>
</feature>
<feature type="binding site" evidence="9">
    <location>
        <position position="11"/>
    </location>
    <ligand>
        <name>NADPH</name>
        <dbReference type="ChEBI" id="CHEBI:57783"/>
    </ligand>
</feature>
<keyword evidence="14" id="KW-1185">Reference proteome</keyword>
<feature type="binding site" evidence="9">
    <location>
        <position position="126"/>
    </location>
    <ligand>
        <name>NADPH</name>
        <dbReference type="ChEBI" id="CHEBI:57783"/>
    </ligand>
</feature>
<dbReference type="GO" id="GO:0016853">
    <property type="term" value="F:isomerase activity"/>
    <property type="evidence" value="ECO:0007669"/>
    <property type="project" value="UniProtKB-KW"/>
</dbReference>
<dbReference type="UniPathway" id="UPA00056">
    <property type="reaction ID" value="UER00092"/>
</dbReference>
<dbReference type="Proteomes" id="UP000197215">
    <property type="component" value="Unassembled WGS sequence"/>
</dbReference>
<evidence type="ECO:0000256" key="7">
    <source>
        <dbReference type="ARBA" id="ARBA00023229"/>
    </source>
</evidence>
<dbReference type="OrthoDB" id="9806546at2"/>
<organism evidence="13 14">
    <name type="scientific">Polynucleobacter victoriensis</name>
    <dbReference type="NCBI Taxonomy" id="2049319"/>
    <lineage>
        <taxon>Bacteria</taxon>
        <taxon>Pseudomonadati</taxon>
        <taxon>Pseudomonadota</taxon>
        <taxon>Betaproteobacteria</taxon>
        <taxon>Burkholderiales</taxon>
        <taxon>Burkholderiaceae</taxon>
        <taxon>Polynucleobacter</taxon>
    </lineage>
</organism>
<feature type="binding site" evidence="9">
    <location>
        <position position="10"/>
    </location>
    <ligand>
        <name>NADPH</name>
        <dbReference type="ChEBI" id="CHEBI:57783"/>
    </ligand>
</feature>
<evidence type="ECO:0000256" key="3">
    <source>
        <dbReference type="ARBA" id="ARBA00022723"/>
    </source>
</evidence>
<dbReference type="AlphaFoldDB" id="A0A212TZV0"/>
<evidence type="ECO:0000256" key="8">
    <source>
        <dbReference type="ARBA" id="ARBA00048543"/>
    </source>
</evidence>
<keyword evidence="13" id="KW-0413">Isomerase</keyword>
<keyword evidence="5 9" id="KW-0560">Oxidoreductase</keyword>
<comment type="cofactor">
    <cofactor evidence="9">
        <name>Mg(2+)</name>
        <dbReference type="ChEBI" id="CHEBI:18420"/>
    </cofactor>
    <cofactor evidence="9">
        <name>Mn(2+)</name>
        <dbReference type="ChEBI" id="CHEBI:29035"/>
    </cofactor>
</comment>
<dbReference type="SUPFAM" id="SSF51735">
    <property type="entry name" value="NAD(P)-binding Rossmann-fold domains"/>
    <property type="match status" value="1"/>
</dbReference>
<dbReference type="SUPFAM" id="SSF69055">
    <property type="entry name" value="1-deoxy-D-xylulose-5-phosphate reductoisomerase, C-terminal domain"/>
    <property type="match status" value="1"/>
</dbReference>
<dbReference type="PANTHER" id="PTHR30525:SF0">
    <property type="entry name" value="1-DEOXY-D-XYLULOSE 5-PHOSPHATE REDUCTOISOMERASE, CHLOROPLASTIC"/>
    <property type="match status" value="1"/>
</dbReference>
<keyword evidence="3 9" id="KW-0479">Metal-binding</keyword>
<dbReference type="Gene3D" id="1.10.1740.10">
    <property type="match status" value="1"/>
</dbReference>
<sequence>MRHICVLGSTGSIGVNTLQVARAHPQLFKIAALTAHSNVEVLAQQCIEFKPELAVVGSANAAQNLQDLLRAANIKTDVQYGPEALVSASTLSSVDTVMAAIVGAAGLVPTIEAAKLGKRILLANKESLVMAGDIFMAAIAQSGAELLPIDSEHNAIYQCLPDANTSNAGARGQYSTLGVKEILLTASGGPFRKHSVEQLASVTPDQACAHPNWVMGRKISVDSATMMNKGLEVIEAHYLFGLPAEQIKVLIHPQSVIHSMVRYVDGSVIAQLGQPDMKTPIAYGLGWPNRIDGGVEELDFLKLSQLHFEEVDHQRFPSLKLAYQALSMGGLMPTVLNAANEVAVDAFLLEKIKFTQIAEVVEKTLEQFRASPADRLDVILATDQESRALAQNIIKGYQE</sequence>
<evidence type="ECO:0000256" key="2">
    <source>
        <dbReference type="ARBA" id="ARBA00006825"/>
    </source>
</evidence>
<feature type="binding site" evidence="9">
    <location>
        <position position="125"/>
    </location>
    <ligand>
        <name>1-deoxy-D-xylulose 5-phosphate</name>
        <dbReference type="ChEBI" id="CHEBI:57792"/>
    </ligand>
</feature>
<comment type="catalytic activity">
    <reaction evidence="8">
        <text>2-C-methyl-D-erythritol 4-phosphate + NADP(+) = 1-deoxy-D-xylulose 5-phosphate + NADPH + H(+)</text>
        <dbReference type="Rhea" id="RHEA:13717"/>
        <dbReference type="ChEBI" id="CHEBI:15378"/>
        <dbReference type="ChEBI" id="CHEBI:57783"/>
        <dbReference type="ChEBI" id="CHEBI:57792"/>
        <dbReference type="ChEBI" id="CHEBI:58262"/>
        <dbReference type="ChEBI" id="CHEBI:58349"/>
        <dbReference type="EC" id="1.1.1.267"/>
    </reaction>
    <physiologicalReaction direction="right-to-left" evidence="8">
        <dbReference type="Rhea" id="RHEA:13719"/>
    </physiologicalReaction>
</comment>
<feature type="binding site" evidence="9">
    <location>
        <position position="152"/>
    </location>
    <ligand>
        <name>Mn(2+)</name>
        <dbReference type="ChEBI" id="CHEBI:29035"/>
    </ligand>
</feature>
<dbReference type="InterPro" id="IPR036291">
    <property type="entry name" value="NAD(P)-bd_dom_sf"/>
</dbReference>
<dbReference type="Pfam" id="PF02670">
    <property type="entry name" value="DXP_reductoisom"/>
    <property type="match status" value="1"/>
</dbReference>
<feature type="binding site" evidence="9">
    <location>
        <position position="13"/>
    </location>
    <ligand>
        <name>NADPH</name>
        <dbReference type="ChEBI" id="CHEBI:57783"/>
    </ligand>
</feature>
<keyword evidence="7 9" id="KW-0414">Isoprene biosynthesis</keyword>
<keyword evidence="6 9" id="KW-0464">Manganese</keyword>
<evidence type="ECO:0000259" key="12">
    <source>
        <dbReference type="Pfam" id="PF13288"/>
    </source>
</evidence>
<proteinExistence type="inferred from homology"/>
<dbReference type="InterPro" id="IPR013644">
    <property type="entry name" value="DXP_reductoisomerase_C"/>
</dbReference>
<feature type="binding site" evidence="9">
    <location>
        <position position="38"/>
    </location>
    <ligand>
        <name>NADPH</name>
        <dbReference type="ChEBI" id="CHEBI:57783"/>
    </ligand>
</feature>
<comment type="caution">
    <text evidence="9">Lacks conserved residue(s) required for the propagation of feature annotation.</text>
</comment>
<dbReference type="Pfam" id="PF08436">
    <property type="entry name" value="DXP_redisom_C"/>
    <property type="match status" value="1"/>
</dbReference>
<dbReference type="InterPro" id="IPR026877">
    <property type="entry name" value="DXPR_C"/>
</dbReference>
<dbReference type="FunFam" id="3.40.50.720:FF:000045">
    <property type="entry name" value="1-deoxy-D-xylulose 5-phosphate reductoisomerase"/>
    <property type="match status" value="1"/>
</dbReference>
<evidence type="ECO:0000256" key="9">
    <source>
        <dbReference type="HAMAP-Rule" id="MF_00183"/>
    </source>
</evidence>
<dbReference type="GO" id="GO:0030604">
    <property type="term" value="F:1-deoxy-D-xylulose-5-phosphate reductoisomerase activity"/>
    <property type="evidence" value="ECO:0007669"/>
    <property type="project" value="UniProtKB-UniRule"/>
</dbReference>
<feature type="binding site" evidence="9">
    <location>
        <position position="12"/>
    </location>
    <ligand>
        <name>NADPH</name>
        <dbReference type="ChEBI" id="CHEBI:57783"/>
    </ligand>
</feature>
<evidence type="ECO:0000259" key="11">
    <source>
        <dbReference type="Pfam" id="PF08436"/>
    </source>
</evidence>
<dbReference type="Gene3D" id="3.40.50.720">
    <property type="entry name" value="NAD(P)-binding Rossmann-like Domain"/>
    <property type="match status" value="1"/>
</dbReference>
<feature type="domain" description="1-deoxy-D-xylulose 5-phosphate reductoisomerase C-terminal" evidence="11">
    <location>
        <begin position="146"/>
        <end position="240"/>
    </location>
</feature>
<dbReference type="SUPFAM" id="SSF55347">
    <property type="entry name" value="Glyceraldehyde-3-phosphate dehydrogenase-like, C-terminal domain"/>
    <property type="match status" value="1"/>
</dbReference>
<feature type="binding site" evidence="9">
    <location>
        <position position="187"/>
    </location>
    <ligand>
        <name>1-deoxy-D-xylulose 5-phosphate</name>
        <dbReference type="ChEBI" id="CHEBI:57792"/>
    </ligand>
</feature>
<dbReference type="Pfam" id="PF13288">
    <property type="entry name" value="DXPR_C"/>
    <property type="match status" value="1"/>
</dbReference>
<comment type="pathway">
    <text evidence="1 9">Isoprenoid biosynthesis; isopentenyl diphosphate biosynthesis via DXP pathway; isopentenyl diphosphate from 1-deoxy-D-xylulose 5-phosphate: step 1/6.</text>
</comment>
<feature type="domain" description="DXP reductoisomerase C-terminal" evidence="12">
    <location>
        <begin position="272"/>
        <end position="388"/>
    </location>
</feature>
<accession>A0A212TZV0</accession>
<dbReference type="PIRSF" id="PIRSF006205">
    <property type="entry name" value="Dxp_reductismrs"/>
    <property type="match status" value="1"/>
</dbReference>
<feature type="binding site" evidence="9">
    <location>
        <position position="223"/>
    </location>
    <ligand>
        <name>1-deoxy-D-xylulose 5-phosphate</name>
        <dbReference type="ChEBI" id="CHEBI:57792"/>
    </ligand>
</feature>
<dbReference type="NCBIfam" id="NF003938">
    <property type="entry name" value="PRK05447.1-1"/>
    <property type="match status" value="1"/>
</dbReference>